<proteinExistence type="predicted"/>
<keyword evidence="1" id="KW-0472">Membrane</keyword>
<dbReference type="InterPro" id="IPR046947">
    <property type="entry name" value="LytR-like"/>
</dbReference>
<dbReference type="Gene3D" id="2.40.50.1020">
    <property type="entry name" value="LytTr DNA-binding domain"/>
    <property type="match status" value="1"/>
</dbReference>
<feature type="transmembrane region" description="Helical" evidence="1">
    <location>
        <begin position="15"/>
        <end position="33"/>
    </location>
</feature>
<dbReference type="Proteomes" id="UP000532273">
    <property type="component" value="Unassembled WGS sequence"/>
</dbReference>
<accession>A0A7W6P3Z9</accession>
<organism evidence="3 4">
    <name type="scientific">Pedobacter zeae</name>
    <dbReference type="NCBI Taxonomy" id="1737356"/>
    <lineage>
        <taxon>Bacteria</taxon>
        <taxon>Pseudomonadati</taxon>
        <taxon>Bacteroidota</taxon>
        <taxon>Sphingobacteriia</taxon>
        <taxon>Sphingobacteriales</taxon>
        <taxon>Sphingobacteriaceae</taxon>
        <taxon>Pedobacter</taxon>
    </lineage>
</organism>
<feature type="transmembrane region" description="Helical" evidence="1">
    <location>
        <begin position="85"/>
        <end position="106"/>
    </location>
</feature>
<protein>
    <recommendedName>
        <fullName evidence="2">HTH LytTR-type domain-containing protein</fullName>
    </recommendedName>
</protein>
<evidence type="ECO:0000313" key="4">
    <source>
        <dbReference type="Proteomes" id="UP000532273"/>
    </source>
</evidence>
<feature type="domain" description="HTH LytTR-type" evidence="2">
    <location>
        <begin position="167"/>
        <end position="271"/>
    </location>
</feature>
<dbReference type="PANTHER" id="PTHR37299">
    <property type="entry name" value="TRANSCRIPTIONAL REGULATOR-RELATED"/>
    <property type="match status" value="1"/>
</dbReference>
<evidence type="ECO:0000313" key="3">
    <source>
        <dbReference type="EMBL" id="MBB4106283.1"/>
    </source>
</evidence>
<feature type="transmembrane region" description="Helical" evidence="1">
    <location>
        <begin position="121"/>
        <end position="143"/>
    </location>
</feature>
<dbReference type="PROSITE" id="PS50930">
    <property type="entry name" value="HTH_LYTTR"/>
    <property type="match status" value="1"/>
</dbReference>
<dbReference type="GO" id="GO:0000156">
    <property type="term" value="F:phosphorelay response regulator activity"/>
    <property type="evidence" value="ECO:0007669"/>
    <property type="project" value="InterPro"/>
</dbReference>
<name>A0A7W6P3Z9_9SPHI</name>
<dbReference type="Pfam" id="PF04397">
    <property type="entry name" value="LytTR"/>
    <property type="match status" value="1"/>
</dbReference>
<comment type="caution">
    <text evidence="3">The sequence shown here is derived from an EMBL/GenBank/DDBJ whole genome shotgun (WGS) entry which is preliminary data.</text>
</comment>
<dbReference type="EMBL" id="JACIEF010000001">
    <property type="protein sequence ID" value="MBB4106283.1"/>
    <property type="molecule type" value="Genomic_DNA"/>
</dbReference>
<gene>
    <name evidence="3" type="ORF">GGQ60_000243</name>
</gene>
<dbReference type="InterPro" id="IPR007492">
    <property type="entry name" value="LytTR_DNA-bd_dom"/>
</dbReference>
<sequence length="284" mass="32722">MNSGIPFKTIYSPKGTHAAILVTVTIMLLLSVFQDLLQANFNNYAFYLSESMLFNSFWLLFIPMVYLNIKILGTEKLKTFKYLPLQLFLASVILHMLLFSVIVWLLSELFFDHTYALLQNFYYTLSESGYILLLIYGALILFLKYAAPKLSLILPPPVKKPEVLSKITISNGRKYVNIDVMDIICIKALTPYIAICLANNQYLHSETLKSVSEKLDQDKFIRVHKSTIINIDKMVSYRSRLNGDYDIAMEDGTMIRLSRTYFTKFKRGLMLCSRDRTKSHQVNG</sequence>
<keyword evidence="1" id="KW-1133">Transmembrane helix</keyword>
<evidence type="ECO:0000256" key="1">
    <source>
        <dbReference type="SAM" id="Phobius"/>
    </source>
</evidence>
<dbReference type="SMART" id="SM00850">
    <property type="entry name" value="LytTR"/>
    <property type="match status" value="1"/>
</dbReference>
<dbReference type="GO" id="GO:0003677">
    <property type="term" value="F:DNA binding"/>
    <property type="evidence" value="ECO:0007669"/>
    <property type="project" value="InterPro"/>
</dbReference>
<evidence type="ECO:0000259" key="2">
    <source>
        <dbReference type="PROSITE" id="PS50930"/>
    </source>
</evidence>
<dbReference type="PANTHER" id="PTHR37299:SF1">
    <property type="entry name" value="STAGE 0 SPORULATION PROTEIN A HOMOLOG"/>
    <property type="match status" value="1"/>
</dbReference>
<keyword evidence="1" id="KW-0812">Transmembrane</keyword>
<feature type="transmembrane region" description="Helical" evidence="1">
    <location>
        <begin position="53"/>
        <end position="73"/>
    </location>
</feature>
<dbReference type="RefSeq" id="WP_183759564.1">
    <property type="nucleotide sequence ID" value="NZ_BMHZ01000002.1"/>
</dbReference>
<dbReference type="AlphaFoldDB" id="A0A7W6P3Z9"/>
<reference evidence="3 4" key="1">
    <citation type="submission" date="2020-08" db="EMBL/GenBank/DDBJ databases">
        <title>Genomic Encyclopedia of Type Strains, Phase IV (KMG-IV): sequencing the most valuable type-strain genomes for metagenomic binning, comparative biology and taxonomic classification.</title>
        <authorList>
            <person name="Goeker M."/>
        </authorList>
    </citation>
    <scope>NUCLEOTIDE SEQUENCE [LARGE SCALE GENOMIC DNA]</scope>
    <source>
        <strain evidence="3 4">DSM 100774</strain>
    </source>
</reference>